<dbReference type="InterPro" id="IPR014030">
    <property type="entry name" value="Ketoacyl_synth_N"/>
</dbReference>
<dbReference type="Pfam" id="PF00109">
    <property type="entry name" value="ketoacyl-synt"/>
    <property type="match status" value="2"/>
</dbReference>
<dbReference type="InterPro" id="IPR023214">
    <property type="entry name" value="HAD_sf"/>
</dbReference>
<dbReference type="SUPFAM" id="SSF56801">
    <property type="entry name" value="Acetyl-CoA synthetase-like"/>
    <property type="match status" value="1"/>
</dbReference>
<keyword evidence="5" id="KW-0511">Multifunctional enzyme</keyword>
<dbReference type="SMART" id="SM00827">
    <property type="entry name" value="PKS_AT"/>
    <property type="match status" value="1"/>
</dbReference>
<dbReference type="InterPro" id="IPR016035">
    <property type="entry name" value="Acyl_Trfase/lysoPLipase"/>
</dbReference>
<evidence type="ECO:0000256" key="3">
    <source>
        <dbReference type="ARBA" id="ARBA00022679"/>
    </source>
</evidence>
<keyword evidence="4" id="KW-0677">Repeat</keyword>
<dbReference type="Gene3D" id="3.30.559.10">
    <property type="entry name" value="Chloramphenicol acetyltransferase-like domain"/>
    <property type="match status" value="1"/>
</dbReference>
<dbReference type="Pfam" id="PF02801">
    <property type="entry name" value="Ketoacyl-synt_C"/>
    <property type="match status" value="2"/>
</dbReference>
<dbReference type="SUPFAM" id="SSF47336">
    <property type="entry name" value="ACP-like"/>
    <property type="match status" value="3"/>
</dbReference>
<evidence type="ECO:0000313" key="9">
    <source>
        <dbReference type="Proteomes" id="UP000285301"/>
    </source>
</evidence>
<dbReference type="Pfam" id="PF00698">
    <property type="entry name" value="Acyl_transf_1"/>
    <property type="match status" value="1"/>
</dbReference>
<dbReference type="STRING" id="1965070.A0A3S3PJS5"/>
<dbReference type="InterPro" id="IPR042099">
    <property type="entry name" value="ANL_N_sf"/>
</dbReference>
<dbReference type="InterPro" id="IPR009081">
    <property type="entry name" value="PP-bd_ACP"/>
</dbReference>
<dbReference type="InterPro" id="IPR018201">
    <property type="entry name" value="Ketoacyl_synth_AS"/>
</dbReference>
<dbReference type="InterPro" id="IPR050091">
    <property type="entry name" value="PKS_NRPS_Biosynth_Enz"/>
</dbReference>
<evidence type="ECO:0000313" key="8">
    <source>
        <dbReference type="EMBL" id="RWS11076.1"/>
    </source>
</evidence>
<dbReference type="GO" id="GO:0004312">
    <property type="term" value="F:fatty acid synthase activity"/>
    <property type="evidence" value="ECO:0007669"/>
    <property type="project" value="TreeGrafter"/>
</dbReference>
<keyword evidence="3" id="KW-0808">Transferase</keyword>
<dbReference type="InterPro" id="IPR014031">
    <property type="entry name" value="Ketoacyl_synth_C"/>
</dbReference>
<dbReference type="GO" id="GO:0004315">
    <property type="term" value="F:3-oxoacyl-[acyl-carrier-protein] synthase activity"/>
    <property type="evidence" value="ECO:0007669"/>
    <property type="project" value="InterPro"/>
</dbReference>
<dbReference type="EMBL" id="NCKU01001852">
    <property type="protein sequence ID" value="RWS11076.1"/>
    <property type="molecule type" value="Genomic_DNA"/>
</dbReference>
<dbReference type="InterPro" id="IPR023213">
    <property type="entry name" value="CAT-like_dom_sf"/>
</dbReference>
<dbReference type="InterPro" id="IPR001242">
    <property type="entry name" value="Condensation_dom"/>
</dbReference>
<dbReference type="InterPro" id="IPR001227">
    <property type="entry name" value="Ac_transferase_dom_sf"/>
</dbReference>
<dbReference type="SUPFAM" id="SSF52151">
    <property type="entry name" value="FabD/lysophospholipase-like"/>
    <property type="match status" value="1"/>
</dbReference>
<dbReference type="Gene3D" id="3.30.300.30">
    <property type="match status" value="1"/>
</dbReference>
<dbReference type="NCBIfam" id="TIGR01681">
    <property type="entry name" value="HAD-SF-IIIC"/>
    <property type="match status" value="1"/>
</dbReference>
<dbReference type="PROSITE" id="PS00012">
    <property type="entry name" value="PHOSPHOPANTETHEINE"/>
    <property type="match status" value="1"/>
</dbReference>
<evidence type="ECO:0000256" key="2">
    <source>
        <dbReference type="ARBA" id="ARBA00022553"/>
    </source>
</evidence>
<dbReference type="GO" id="GO:0005737">
    <property type="term" value="C:cytoplasm"/>
    <property type="evidence" value="ECO:0007669"/>
    <property type="project" value="TreeGrafter"/>
</dbReference>
<feature type="domain" description="Ketosynthase family 3 (KS3)" evidence="7">
    <location>
        <begin position="2491"/>
        <end position="2907"/>
    </location>
</feature>
<comment type="caution">
    <text evidence="8">The sequence shown here is derived from an EMBL/GenBank/DDBJ whole genome shotgun (WGS) entry which is preliminary data.</text>
</comment>
<dbReference type="InterPro" id="IPR010037">
    <property type="entry name" value="FkbH_domain"/>
</dbReference>
<feature type="domain" description="Ketosynthase family 3 (KS3)" evidence="7">
    <location>
        <begin position="5"/>
        <end position="437"/>
    </location>
</feature>
<dbReference type="PANTHER" id="PTHR43775:SF37">
    <property type="entry name" value="SI:DKEY-61P9.11"/>
    <property type="match status" value="1"/>
</dbReference>
<dbReference type="Gene3D" id="3.40.50.12780">
    <property type="entry name" value="N-terminal domain of ligase-like"/>
    <property type="match status" value="1"/>
</dbReference>
<dbReference type="Gene3D" id="1.10.1200.10">
    <property type="entry name" value="ACP-like"/>
    <property type="match status" value="2"/>
</dbReference>
<evidence type="ECO:0000256" key="5">
    <source>
        <dbReference type="ARBA" id="ARBA00023268"/>
    </source>
</evidence>
<gene>
    <name evidence="8" type="ORF">B4U79_06911</name>
</gene>
<dbReference type="GO" id="GO:0006633">
    <property type="term" value="P:fatty acid biosynthetic process"/>
    <property type="evidence" value="ECO:0007669"/>
    <property type="project" value="InterPro"/>
</dbReference>
<dbReference type="PROSITE" id="PS00455">
    <property type="entry name" value="AMP_BINDING"/>
    <property type="match status" value="1"/>
</dbReference>
<accession>A0A3S3PJS5</accession>
<dbReference type="CDD" id="cd00833">
    <property type="entry name" value="PKS"/>
    <property type="match status" value="2"/>
</dbReference>
<dbReference type="Pfam" id="PF08242">
    <property type="entry name" value="Methyltransf_12"/>
    <property type="match status" value="1"/>
</dbReference>
<dbReference type="PROSITE" id="PS00606">
    <property type="entry name" value="KS3_1"/>
    <property type="match status" value="1"/>
</dbReference>
<dbReference type="InterPro" id="IPR016039">
    <property type="entry name" value="Thiolase-like"/>
</dbReference>
<dbReference type="CDD" id="cd02440">
    <property type="entry name" value="AdoMet_MTases"/>
    <property type="match status" value="1"/>
</dbReference>
<evidence type="ECO:0000256" key="4">
    <source>
        <dbReference type="ARBA" id="ARBA00022737"/>
    </source>
</evidence>
<keyword evidence="2" id="KW-0597">Phosphoprotein</keyword>
<dbReference type="InterPro" id="IPR029063">
    <property type="entry name" value="SAM-dependent_MTases_sf"/>
</dbReference>
<dbReference type="PROSITE" id="PS52004">
    <property type="entry name" value="KS3_2"/>
    <property type="match status" value="2"/>
</dbReference>
<keyword evidence="9" id="KW-1185">Reference proteome</keyword>
<reference evidence="8 9" key="1">
    <citation type="journal article" date="2018" name="Gigascience">
        <title>Genomes of trombidid mites reveal novel predicted allergens and laterally-transferred genes associated with secondary metabolism.</title>
        <authorList>
            <person name="Dong X."/>
            <person name="Chaisiri K."/>
            <person name="Xia D."/>
            <person name="Armstrong S.D."/>
            <person name="Fang Y."/>
            <person name="Donnelly M.J."/>
            <person name="Kadowaki T."/>
            <person name="McGarry J.W."/>
            <person name="Darby A.C."/>
            <person name="Makepeace B.L."/>
        </authorList>
    </citation>
    <scope>NUCLEOTIDE SEQUENCE [LARGE SCALE GENOMIC DNA]</scope>
    <source>
        <strain evidence="8">UoL-WK</strain>
    </source>
</reference>
<dbReference type="Proteomes" id="UP000285301">
    <property type="component" value="Unassembled WGS sequence"/>
</dbReference>
<dbReference type="GO" id="GO:0009403">
    <property type="term" value="P:toxin biosynthetic process"/>
    <property type="evidence" value="ECO:0007669"/>
    <property type="project" value="UniProtKB-ARBA"/>
</dbReference>
<dbReference type="SUPFAM" id="SSF53901">
    <property type="entry name" value="Thiolase-like"/>
    <property type="match status" value="2"/>
</dbReference>
<dbReference type="Gene3D" id="3.40.47.10">
    <property type="match status" value="2"/>
</dbReference>
<evidence type="ECO:0000259" key="7">
    <source>
        <dbReference type="PROSITE" id="PS52004"/>
    </source>
</evidence>
<dbReference type="InterPro" id="IPR014043">
    <property type="entry name" value="Acyl_transferase_dom"/>
</dbReference>
<evidence type="ECO:0000256" key="1">
    <source>
        <dbReference type="ARBA" id="ARBA00022450"/>
    </source>
</evidence>
<dbReference type="OrthoDB" id="329835at2759"/>
<feature type="domain" description="Carrier" evidence="6">
    <location>
        <begin position="1344"/>
        <end position="1418"/>
    </location>
</feature>
<organism evidence="8 9">
    <name type="scientific">Dinothrombium tinctorium</name>
    <dbReference type="NCBI Taxonomy" id="1965070"/>
    <lineage>
        <taxon>Eukaryota</taxon>
        <taxon>Metazoa</taxon>
        <taxon>Ecdysozoa</taxon>
        <taxon>Arthropoda</taxon>
        <taxon>Chelicerata</taxon>
        <taxon>Arachnida</taxon>
        <taxon>Acari</taxon>
        <taxon>Acariformes</taxon>
        <taxon>Trombidiformes</taxon>
        <taxon>Prostigmata</taxon>
        <taxon>Anystina</taxon>
        <taxon>Parasitengona</taxon>
        <taxon>Trombidioidea</taxon>
        <taxon>Trombidiidae</taxon>
        <taxon>Dinothrombium</taxon>
    </lineage>
</organism>
<dbReference type="Gene3D" id="1.10.1240.100">
    <property type="match status" value="2"/>
</dbReference>
<dbReference type="NCBIfam" id="TIGR01686">
    <property type="entry name" value="FkbH"/>
    <property type="match status" value="1"/>
</dbReference>
<dbReference type="Pfam" id="PF00550">
    <property type="entry name" value="PP-binding"/>
    <property type="match status" value="2"/>
</dbReference>
<dbReference type="InterPro" id="IPR006162">
    <property type="entry name" value="Ppantetheine_attach_site"/>
</dbReference>
<dbReference type="InterPro" id="IPR045851">
    <property type="entry name" value="AMP-bd_C_sf"/>
</dbReference>
<dbReference type="InterPro" id="IPR013217">
    <property type="entry name" value="Methyltransf_12"/>
</dbReference>
<dbReference type="SUPFAM" id="SSF52777">
    <property type="entry name" value="CoA-dependent acyltransferases"/>
    <property type="match status" value="2"/>
</dbReference>
<proteinExistence type="predicted"/>
<dbReference type="InterPro" id="IPR032821">
    <property type="entry name" value="PKS_assoc"/>
</dbReference>
<dbReference type="InterPro" id="IPR020845">
    <property type="entry name" value="AMP-binding_CS"/>
</dbReference>
<dbReference type="InterPro" id="IPR036736">
    <property type="entry name" value="ACP-like_sf"/>
</dbReference>
<dbReference type="Gene3D" id="3.30.70.250">
    <property type="entry name" value="Malonyl-CoA ACP transacylase, ACP-binding"/>
    <property type="match status" value="1"/>
</dbReference>
<dbReference type="InterPro" id="IPR010033">
    <property type="entry name" value="HAD_SF_ppase_IIIC"/>
</dbReference>
<evidence type="ECO:0000259" key="6">
    <source>
        <dbReference type="PROSITE" id="PS50075"/>
    </source>
</evidence>
<dbReference type="Pfam" id="PF00501">
    <property type="entry name" value="AMP-binding"/>
    <property type="match status" value="1"/>
</dbReference>
<sequence>MACKDYPVAVIGIACRLPQSENCSQFWQFLIEKRDSSGKFPKNRAKDIDHVLKRMSNEMLANPDSPYFTGSFFQSIDKFDASFFGISPQEAQFIDPQQRLFLSTAWEALEDAGIAGNITGTETGVYVGNANDKYAQVITESHHSAAFGTHAPFIASRLSYTLDLRGPALLVGVGCSSSLLAVHLACEGLKNGDCKMAIAGGATLDCLPLSLKSDVWNLLDITHEDVRCRPFDDNCQGTVKGEGSAAVILKPLSDAINDGNHIYGVILSSAINQNGRSNGLSTPHPRAQCDVMVSAWQKAAIDPIDISYFETHGTGTMIGDPIEMLGIEMAFEHFKVKPNPESSQKPLLGSVKANVGHLADGAAGVISLIKVLLAFKNNTIPPQANFDNPNKRINWNKSIFRINTEAIEWKRRENHSRIAVVSSFGFVGTNVHMVLQDYEQEEADNVEDYIENLQPILLSAATHKSLTEFVLRLKKFVGNNTQREPSSNIFKSIAFTLNTGREHQRFLYKALLFAKNLQTFEKQLNKVYDYLRSNQLSIAGKMSEDEFKDLMLNQHFVCFAIDPNKKPSKANSQNMTGSHFYRIYCAVINRKLIPWSCIYKKQRVIVPQLPTYAFDERRFWPTIPSPQTSRRSSICSSQQEIIDDYYSLPDDNLTENLLLNCFEEKFCTHLAGITGINSFEWCDVENKTLLELGIDSYIASEILNEITRGLNAGIDNEFKDFDYSTTLKDIVTDLKNKFTEKLTKKIGLQEVSSITIEEVSHKRESEESCTLFTNFDIPENVIQSTNEQIDSQLRLKHCSPHLILQTILNGESNESEMQILAITDEIEDHLFNQIVNALNECDAKLRKSSLLVMELILCGKKRDWSKVKFDNRRVFFQTYSIHKKYQMNEFTKINYNIPFTSNGYLYLSSLIARNIRSVLNPSPFKVDADNTLWEGECGNGPIVVRERHRILQKFLLEKYDKGFLLVLISKNNEKDVIDAFQTHRNEMLLNLDHFTEKKINWTSKHLNLSEACESLKLDSDAVVFIDDNIYECIEMNSKHPSVLILCMPQNSIQARALLNSIWALDSLIATDDGKRRSFYYKQESERKISLKSQRSLDETLRSWNMVLKFFHSTVGYLKVKHYQAFERAQELINRTNQFKMNAKILNLLEYKNAKCLLVNLEDDFGTYGTISVVIFAIEKNDFIVHQWVMSCRALGRNVEHNVFNYLKETSKQMKCRRILLKFERTDKNEPALKFIQEVKSETSISNSIEMICVKDNIDGFVSIKYETLQEPQIIESHVEMSGKDEASSHSGSDFIDFLQDIDACKKLIKSWPRELKTQIRIRCLNPSVISECLKQISHEDIKTVNQNADLSTLKLAWYEQLGIQPSDESHFFKCGGTSFKAVYFLSKIREELEIDIRLSHIYEFPKFGELCKAIRSLPPIRKSESSSSGLDPSHMSSIQSRFVWLQELTPTSTAYTESVAVCGNFYDFNLKMLFNRILETFPLMTTTVEENDNCDKILTRISVEKIVDTCIGPLIEVESKQEALKKASELRPSFKLSNKSPLVALQAFKINNDRFANTLVVIYVHHMLIDEISLVLLEKALIRFLANKPFANLTPVKTYEDFINEEYSYLNSSKKQEDLENIGRKFVSSPANSCLGFSSDTWTDTKVFKAKRETFEIDLDVNSVCERQDIRPFHYYLACYLLTLRRYASENDLLVNIPVTTRSHLYENSFGPFLNTVLYRYELDGDQNLKTFMSDVALKWIEIQDYSLLPMNEVLSYLRDKKKIAGIQLCNVFNYSDRIKDENIVDILPKHAKTSLYILVNQLTGTNVEITVEWAAELIDDNIAHNFGASLANICKKLVHSIDWYENRAVSSIDVLSEDEFRKIMNFNRELNPTPNLFAHRYFEMHCNKHSEKIAIITEDKKISYKQLNEMANKIAAYLQKVIPEEEIAKNPIVIMMERNEFVIASVLAIWKIGGYFLPISEDMQQRLIQIDSDGKVKLNYVLINFNDDSFAVEVPAHLNFVDVREIISCSKENHFEDKLHCKDPKTTLAYIYLTSGTTGEPKRCMITHQSLSIFIMGSVLDYELETFEMNLLQWLPICFDAFIQELVVGMLTVGGTITIIPHRHRFDTNKLGQVFLRNKISCILGTPQFASSLVSELSKEELQYLRMLIVGGDIFYQIIYERLASKLGEQTKIVNAYGMTETTVNSTFFIDKIKYMTSSALVPIGKPLSGVNIYIVDPLTKMLSPIGTIGEICICGLIVGKGDMKVTKLDFAGNQPVFVTGDKARFLPDGNIDFIGRKASSFFKIRGYRVNPREIELTVIKYLAHKIDEVRVFLAEDHNQQKIICLVYTSKFVNGQKLDNEIRNLVKSRLPYYMVPNIIKWVNKIPLTKNGKTDINILKENCLKDQTLNQNFSEESNKTLTKTESLLIKHLCDSMSSSLPIDVNSNFRDQGVHSLALMKFANVLINEKVPGFKGIVDLFDYPNIKLLAQKIDAFQITLQPTIRIERSEESFKIAIVGLAFRLPEEVRSLSQLWPIFDQGMCQVREFSEERAADFISRLNHYDAEMIKNVPTFKGSFLKSIDKFDNEFFGITAAEAKHMCPEQRLWMEVATEALLDSGHLNEVYGKKVGVFVATSDIKYGKVDSCDEAISVIGQSNSFIPTRIAYQFDLKGPGIVINTTCSSGAVAIHDACESIKSGSCEAAIVGGMNILLYPAKEGIFGEKVGTQSPDFHCRVFDEKANGTVPGEGVIAFILEPLQKAIAKNRYVYGVIEGSALNSVGRGNGITAPSISSQREVIQSALNAALLSASDVKVIESHGTGTQIGDSIEIEALKQVFGENSNPIFLGATKSSFGHLDGAAGLLGVLKLLSIFMFKEVPQAVNFTEPNETLNDSNIIVPKKKVQLKTTNFISGVSAFGLSGTNAHVILRSVNRASSIEVESASYPLLISAFGFENLKQQIINYLDYIELMVKKYKITSIPEICATAYRHLKAAYKPRRRVESTRIVLLLKEVDQAIDLLSRIRFADHNQMIRLSECEENLIIKPTGNNYIIDSFLKNGSVEEDLLASFDIYQNAPSLPSSIFKSERHWPDEPKKRRLPLTDSTDSEVNLKALLEKEMIDVRELIHTIYFKPDDDCQPTIDRFAVAFIAKFFREISLQPHWKVGRTFDTRELFQKTNIHEHYFSLFRMLLKHLAKCKVIKTNTFVFEDLPNNFTILRDLNDINLNEDPYEIAQYGMKHFPDYRDCFKLPLHCMQYFKDVLTSDLSPLTVLYPKGDLSFTSRHESVGDPLGTVYMKKYIQSIGKYVKALARNTNKTIRVLEVGAGLGIITRQLAPKFAQFKNIEYWFTDIGKAFVNHAEMLFSRISSNMKFRVFDISKPAEEQEIKDKFDVIISYNVIHATESIRDTTSNLSSSLTKKGVLFIVENTRNNIWATLTWGILDGWWYFKDYDIRSEVLSSAENWEKVLCELDFKTVYSCPLNKAEREYIEKFMFVCSKEKLEELQEIEGWWEREDLKFENSLKPKEKATKTVIKHDISQISNVLKEIWKRTLGLEYDIGDDDIFRDLGGESLLAIQMLHEVKDELGIELEIAHCYAYPSLKELTSFVKTLLDDQVAQNTQLKRIEEKSDQMENFTSENETRNKQEITRFEAVEKSISNEVYEELSEDSLLMFCGQGAQKAEMFETLVGDPIAQKVLDEAKRITGIDILEERKNKESLQETAFVQTALFVGSIAKIKQIEAKNPSLLQKVKAVAGLSVGEFAALTYAGVLDFADALKLVRCRGLVMQEIVDTTSTAMSSILGPSSIQLSTFLAQYYPTLTISGFLADNQHTVSGEEKVIDKFLSRIREEKFAQELKLLDARKLRVSGAFHTEFMRQAAENIEPIIDSISFKKPKLPIISNVNGEAISDPKAIKSLVKNQITSPLQWKQTISTAIQMGIRKFIEVSPSPILTAIIRKRIQECIENKCQAEFQEA</sequence>
<dbReference type="Pfam" id="PF00668">
    <property type="entry name" value="Condensation"/>
    <property type="match status" value="1"/>
</dbReference>
<dbReference type="SMART" id="SM00825">
    <property type="entry name" value="PKS_KS"/>
    <property type="match status" value="2"/>
</dbReference>
<feature type="domain" description="Carrier" evidence="6">
    <location>
        <begin position="3508"/>
        <end position="3584"/>
    </location>
</feature>
<dbReference type="PANTHER" id="PTHR43775">
    <property type="entry name" value="FATTY ACID SYNTHASE"/>
    <property type="match status" value="1"/>
</dbReference>
<dbReference type="SUPFAM" id="SSF53335">
    <property type="entry name" value="S-adenosyl-L-methionine-dependent methyltransferases"/>
    <property type="match status" value="1"/>
</dbReference>
<dbReference type="Gene3D" id="3.40.366.10">
    <property type="entry name" value="Malonyl-Coenzyme A Acyl Carrier Protein, domain 2"/>
    <property type="match status" value="1"/>
</dbReference>
<dbReference type="Gene3D" id="3.40.50.1000">
    <property type="entry name" value="HAD superfamily/HAD-like"/>
    <property type="match status" value="1"/>
</dbReference>
<dbReference type="PROSITE" id="PS50075">
    <property type="entry name" value="CARRIER"/>
    <property type="match status" value="2"/>
</dbReference>
<dbReference type="Gene3D" id="3.40.50.150">
    <property type="entry name" value="Vaccinia Virus protein VP39"/>
    <property type="match status" value="1"/>
</dbReference>
<keyword evidence="1" id="KW-0596">Phosphopantetheine</keyword>
<protein>
    <submittedName>
        <fullName evidence="8">Non-ribosomal peptide synthetase-like protein</fullName>
    </submittedName>
</protein>
<dbReference type="Pfam" id="PF16197">
    <property type="entry name" value="KAsynt_C_assoc"/>
    <property type="match status" value="1"/>
</dbReference>
<dbReference type="GO" id="GO:0005886">
    <property type="term" value="C:plasma membrane"/>
    <property type="evidence" value="ECO:0007669"/>
    <property type="project" value="TreeGrafter"/>
</dbReference>
<dbReference type="Gene3D" id="3.30.559.30">
    <property type="entry name" value="Nonribosomal peptide synthetase, condensation domain"/>
    <property type="match status" value="1"/>
</dbReference>
<dbReference type="InterPro" id="IPR020841">
    <property type="entry name" value="PKS_Beta-ketoAc_synthase_dom"/>
</dbReference>
<dbReference type="InterPro" id="IPR000873">
    <property type="entry name" value="AMP-dep_synth/lig_dom"/>
</dbReference>
<name>A0A3S3PJS5_9ACAR</name>